<dbReference type="Gene3D" id="3.40.50.150">
    <property type="entry name" value="Vaccinia Virus protein VP39"/>
    <property type="match status" value="1"/>
</dbReference>
<feature type="domain" description="Methyltransferase type 11" evidence="1">
    <location>
        <begin position="48"/>
        <end position="148"/>
    </location>
</feature>
<dbReference type="GO" id="GO:0010420">
    <property type="term" value="F:polyprenyldihydroxybenzoate methyltransferase activity"/>
    <property type="evidence" value="ECO:0007669"/>
    <property type="project" value="TreeGrafter"/>
</dbReference>
<protein>
    <recommendedName>
        <fullName evidence="1">Methyltransferase type 11 domain-containing protein</fullName>
    </recommendedName>
</protein>
<proteinExistence type="predicted"/>
<reference evidence="2" key="1">
    <citation type="journal article" date="2014" name="Int. J. Syst. Evol. Microbiol.">
        <title>Complete genome sequence of Corynebacterium casei LMG S-19264T (=DSM 44701T), isolated from a smear-ripened cheese.</title>
        <authorList>
            <consortium name="US DOE Joint Genome Institute (JGI-PGF)"/>
            <person name="Walter F."/>
            <person name="Albersmeier A."/>
            <person name="Kalinowski J."/>
            <person name="Ruckert C."/>
        </authorList>
    </citation>
    <scope>NUCLEOTIDE SEQUENCE</scope>
    <source>
        <strain evidence="2">CGMCC 1.15758</strain>
    </source>
</reference>
<sequence>MLDERLQDLTQEVSGLIPTKNNRGFMMTELSQTSKEYIAFAKDCAHVLDIGCAYGISVLPVLDYLKPRVHVVDLCAAHIDVLRAKIGVEQLPYFSAEIAEFPVHTQFRANTFDAIHISHVLHFIRGEHFTYALSECFKWLKPDGRLFLTMSSLYFPYFIDFIPTYEERKRQGYLFAGEIEDMRIYVPNHLPDVIKANQPKYLHVFTKEDLEGKLFDAGFEIDQSDYFTLEDAPYLKYVNDSRACIGIIARKPVL</sequence>
<dbReference type="Proteomes" id="UP000636949">
    <property type="component" value="Unassembled WGS sequence"/>
</dbReference>
<evidence type="ECO:0000313" key="3">
    <source>
        <dbReference type="Proteomes" id="UP000636949"/>
    </source>
</evidence>
<dbReference type="PANTHER" id="PTHR43464">
    <property type="entry name" value="METHYLTRANSFERASE"/>
    <property type="match status" value="1"/>
</dbReference>
<dbReference type="EMBL" id="BMJS01000059">
    <property type="protein sequence ID" value="GGG07925.1"/>
    <property type="molecule type" value="Genomic_DNA"/>
</dbReference>
<comment type="caution">
    <text evidence="2">The sequence shown here is derived from an EMBL/GenBank/DDBJ whole genome shotgun (WGS) entry which is preliminary data.</text>
</comment>
<keyword evidence="3" id="KW-1185">Reference proteome</keyword>
<reference evidence="2" key="2">
    <citation type="submission" date="2020-09" db="EMBL/GenBank/DDBJ databases">
        <authorList>
            <person name="Sun Q."/>
            <person name="Zhou Y."/>
        </authorList>
    </citation>
    <scope>NUCLEOTIDE SEQUENCE</scope>
    <source>
        <strain evidence="2">CGMCC 1.15758</strain>
    </source>
</reference>
<dbReference type="SUPFAM" id="SSF53335">
    <property type="entry name" value="S-adenosyl-L-methionine-dependent methyltransferases"/>
    <property type="match status" value="1"/>
</dbReference>
<dbReference type="InterPro" id="IPR029063">
    <property type="entry name" value="SAM-dependent_MTases_sf"/>
</dbReference>
<dbReference type="Pfam" id="PF08241">
    <property type="entry name" value="Methyltransf_11"/>
    <property type="match status" value="1"/>
</dbReference>
<gene>
    <name evidence="2" type="ORF">GCM10010995_26860</name>
</gene>
<dbReference type="InterPro" id="IPR013216">
    <property type="entry name" value="Methyltransf_11"/>
</dbReference>
<dbReference type="CDD" id="cd02440">
    <property type="entry name" value="AdoMet_MTases"/>
    <property type="match status" value="1"/>
</dbReference>
<evidence type="ECO:0000313" key="2">
    <source>
        <dbReference type="EMBL" id="GGG07925.1"/>
    </source>
</evidence>
<dbReference type="PANTHER" id="PTHR43464:SF23">
    <property type="entry name" value="JUVENILE HORMONE ACID O-METHYLTRANSFERASE"/>
    <property type="match status" value="1"/>
</dbReference>
<organism evidence="2 3">
    <name type="scientific">Cysteiniphilum litorale</name>
    <dbReference type="NCBI Taxonomy" id="2056700"/>
    <lineage>
        <taxon>Bacteria</taxon>
        <taxon>Pseudomonadati</taxon>
        <taxon>Pseudomonadota</taxon>
        <taxon>Gammaproteobacteria</taxon>
        <taxon>Thiotrichales</taxon>
        <taxon>Fastidiosibacteraceae</taxon>
        <taxon>Cysteiniphilum</taxon>
    </lineage>
</organism>
<dbReference type="AlphaFoldDB" id="A0A8J2Z711"/>
<evidence type="ECO:0000259" key="1">
    <source>
        <dbReference type="Pfam" id="PF08241"/>
    </source>
</evidence>
<name>A0A8J2Z711_9GAMM</name>
<accession>A0A8J2Z711</accession>